<dbReference type="STRING" id="883081.HMPREF9698_01138"/>
<dbReference type="AlphaFoldDB" id="K9EW49"/>
<gene>
    <name evidence="3" type="ORF">HMPREF9698_01138</name>
</gene>
<dbReference type="InterPro" id="IPR001387">
    <property type="entry name" value="Cro/C1-type_HTH"/>
</dbReference>
<dbReference type="Proteomes" id="UP000009875">
    <property type="component" value="Unassembled WGS sequence"/>
</dbReference>
<dbReference type="OrthoDB" id="2166454at2"/>
<protein>
    <recommendedName>
        <fullName evidence="2">HTH cro/C1-type domain-containing protein</fullName>
    </recommendedName>
</protein>
<accession>K9EW49</accession>
<dbReference type="SUPFAM" id="SSF47413">
    <property type="entry name" value="lambda repressor-like DNA-binding domains"/>
    <property type="match status" value="1"/>
</dbReference>
<evidence type="ECO:0000313" key="3">
    <source>
        <dbReference type="EMBL" id="EKU93390.1"/>
    </source>
</evidence>
<feature type="domain" description="HTH cro/C1-type" evidence="2">
    <location>
        <begin position="11"/>
        <end position="65"/>
    </location>
</feature>
<dbReference type="Gene3D" id="1.10.260.40">
    <property type="entry name" value="lambda repressor-like DNA-binding domains"/>
    <property type="match status" value="1"/>
</dbReference>
<dbReference type="InterPro" id="IPR010982">
    <property type="entry name" value="Lambda_DNA-bd_dom_sf"/>
</dbReference>
<organism evidence="3 4">
    <name type="scientific">Alloiococcus otitis ATCC 51267</name>
    <dbReference type="NCBI Taxonomy" id="883081"/>
    <lineage>
        <taxon>Bacteria</taxon>
        <taxon>Bacillati</taxon>
        <taxon>Bacillota</taxon>
        <taxon>Bacilli</taxon>
        <taxon>Lactobacillales</taxon>
        <taxon>Carnobacteriaceae</taxon>
        <taxon>Alloiococcus</taxon>
    </lineage>
</organism>
<evidence type="ECO:0000313" key="4">
    <source>
        <dbReference type="Proteomes" id="UP000009875"/>
    </source>
</evidence>
<evidence type="ECO:0000256" key="1">
    <source>
        <dbReference type="ARBA" id="ARBA00023125"/>
    </source>
</evidence>
<dbReference type="EMBL" id="AGXA01000021">
    <property type="protein sequence ID" value="EKU93390.1"/>
    <property type="molecule type" value="Genomic_DNA"/>
</dbReference>
<dbReference type="PANTHER" id="PTHR46558:SF4">
    <property type="entry name" value="DNA-BIDING PHAGE PROTEIN"/>
    <property type="match status" value="1"/>
</dbReference>
<dbReference type="RefSeq" id="WP_003778260.1">
    <property type="nucleotide sequence ID" value="NZ_JH992959.1"/>
</dbReference>
<dbReference type="GO" id="GO:0003677">
    <property type="term" value="F:DNA binding"/>
    <property type="evidence" value="ECO:0007669"/>
    <property type="project" value="UniProtKB-KW"/>
</dbReference>
<dbReference type="HOGENOM" id="CLU_066192_4_2_9"/>
<evidence type="ECO:0000259" key="2">
    <source>
        <dbReference type="PROSITE" id="PS50943"/>
    </source>
</evidence>
<dbReference type="PROSITE" id="PS50943">
    <property type="entry name" value="HTH_CROC1"/>
    <property type="match status" value="1"/>
</dbReference>
<sequence length="146" mass="17011">MDLSSYIGNKLRYYRKENKMTQDELAKKLGLGKGTISNYESGYRTPQEHRLFELAEALNISINDLFPPTAKTDDIVKKIAEVSTQLEEVRQQKVYNFAEHQLKQQNGEIDDTILFAAHTKDDLTDEEKQQINDFIDKVRKEKKESR</sequence>
<keyword evidence="4" id="KW-1185">Reference proteome</keyword>
<dbReference type="Pfam" id="PF01381">
    <property type="entry name" value="HTH_3"/>
    <property type="match status" value="1"/>
</dbReference>
<keyword evidence="1" id="KW-0238">DNA-binding</keyword>
<proteinExistence type="predicted"/>
<dbReference type="PANTHER" id="PTHR46558">
    <property type="entry name" value="TRACRIPTIONAL REGULATORY PROTEIN-RELATED-RELATED"/>
    <property type="match status" value="1"/>
</dbReference>
<dbReference type="eggNOG" id="COG1396">
    <property type="taxonomic scope" value="Bacteria"/>
</dbReference>
<dbReference type="CDD" id="cd00093">
    <property type="entry name" value="HTH_XRE"/>
    <property type="match status" value="1"/>
</dbReference>
<name>K9EW49_9LACT</name>
<reference evidence="3 4" key="1">
    <citation type="submission" date="2012-09" db="EMBL/GenBank/DDBJ databases">
        <title>The Genome Sequence of Alloiococcus otitis ATCC 51267.</title>
        <authorList>
            <consortium name="The Broad Institute Genome Sequencing Platform"/>
            <person name="Earl A."/>
            <person name="Ward D."/>
            <person name="Feldgarden M."/>
            <person name="Gevers D."/>
            <person name="Huys G."/>
            <person name="Walker B."/>
            <person name="Young S.K."/>
            <person name="Zeng Q."/>
            <person name="Gargeya S."/>
            <person name="Fitzgerald M."/>
            <person name="Haas B."/>
            <person name="Abouelleil A."/>
            <person name="Alvarado L."/>
            <person name="Arachchi H.M."/>
            <person name="Berlin A.M."/>
            <person name="Chapman S.B."/>
            <person name="Goldberg J."/>
            <person name="Griggs A."/>
            <person name="Gujja S."/>
            <person name="Hansen M."/>
            <person name="Howarth C."/>
            <person name="Imamovic A."/>
            <person name="Larimer J."/>
            <person name="McCowen C."/>
            <person name="Montmayeur A."/>
            <person name="Murphy C."/>
            <person name="Neiman D."/>
            <person name="Pearson M."/>
            <person name="Priest M."/>
            <person name="Roberts A."/>
            <person name="Saif S."/>
            <person name="Shea T."/>
            <person name="Sisk P."/>
            <person name="Sykes S."/>
            <person name="Wortman J."/>
            <person name="Nusbaum C."/>
            <person name="Birren B."/>
        </authorList>
    </citation>
    <scope>NUCLEOTIDE SEQUENCE [LARGE SCALE GENOMIC DNA]</scope>
    <source>
        <strain evidence="3 4">ATCC 51267</strain>
    </source>
</reference>
<dbReference type="SMART" id="SM00530">
    <property type="entry name" value="HTH_XRE"/>
    <property type="match status" value="1"/>
</dbReference>
<comment type="caution">
    <text evidence="3">The sequence shown here is derived from an EMBL/GenBank/DDBJ whole genome shotgun (WGS) entry which is preliminary data.</text>
</comment>